<dbReference type="SUPFAM" id="SSF47769">
    <property type="entry name" value="SAM/Pointed domain"/>
    <property type="match status" value="1"/>
</dbReference>
<dbReference type="AlphaFoldDB" id="A0A818GDZ2"/>
<dbReference type="InterPro" id="IPR013761">
    <property type="entry name" value="SAM/pointed_sf"/>
</dbReference>
<dbReference type="Gene3D" id="1.10.150.50">
    <property type="entry name" value="Transcription Factor, Ets-1"/>
    <property type="match status" value="1"/>
</dbReference>
<dbReference type="EMBL" id="CAJOAY010000016">
    <property type="protein sequence ID" value="CAF3488451.1"/>
    <property type="molecule type" value="Genomic_DNA"/>
</dbReference>
<dbReference type="PANTHER" id="PTHR47508">
    <property type="entry name" value="SAM DOMAIN-CONTAINING PROTEIN-RELATED"/>
    <property type="match status" value="1"/>
</dbReference>
<proteinExistence type="predicted"/>
<gene>
    <name evidence="3" type="ORF">OKA104_LOCUS765</name>
    <name evidence="2" type="ORF">VCS650_LOCUS971</name>
</gene>
<dbReference type="InterPro" id="IPR035897">
    <property type="entry name" value="Toll_tir_struct_dom_sf"/>
</dbReference>
<evidence type="ECO:0000313" key="3">
    <source>
        <dbReference type="EMBL" id="CAF3488451.1"/>
    </source>
</evidence>
<reference evidence="3" key="1">
    <citation type="submission" date="2021-02" db="EMBL/GenBank/DDBJ databases">
        <authorList>
            <person name="Nowell W R."/>
        </authorList>
    </citation>
    <scope>NUCLEOTIDE SEQUENCE</scope>
</reference>
<sequence>MTSENSITIRTRHQSIPPIYLSYSNECDFIERYFIVKIYERLVKNGLGEGVIWFDHHQGIHPDKTASWFADRLEAIDLSLGSLLILSSRSQCQRLMLIESKAIVDRKILSKTSSIYGLFVILLDQCQNYSYLHSQADFFYTFNKIDSILNIDEHISFIIDDLLLKLLPYKKLSFYKQKLTINDEQFKPLCCWTLDDIQTFLIRLGVDQTSRDLFYEKQIDGYLLLSCTENELRDYFLINDDKIRRDLIENVIQTIHHERQNSIQWHYGAKKLKGNANYIYIIHHPKDSLIAIRISNFFKEKNFRVFTHSSRYGKTKQEFLSLNGPIIARTKYVIYLLTKKSSNSNFKFLELTIAEWFEKSIITVYVDNIWTNIRSSIRAILANYPLVDFNHQSFNESLTILYTYLCSKIVSTQISVVYNEKIEQTIQPLIVNSNLKSKVYTSVNENNSHFIYLSYSKINEKWNVTHAIQRLVYVLETNHYHTGIQIKKNNNNNNNNTSREKNSHYLPLIQTKSSTSNSYLYGFTQSLASSSNFYREIGPGDIRHCCMMIVCLTPNYFHNEHCLNELRLCEIYQKPILVCLLRHLNTYNSNNISNGNMNLDEQVKMFIPSRFPMTTLQFLRKNIRSLCIDLSTDELFSRNIRILLKKLEKTTEKYQTSMEDSTNSLDSNLFGQTSEIF</sequence>
<feature type="domain" description="SAM" evidence="1">
    <location>
        <begin position="192"/>
        <end position="251"/>
    </location>
</feature>
<dbReference type="EMBL" id="CAJNON010000004">
    <property type="protein sequence ID" value="CAF0746287.1"/>
    <property type="molecule type" value="Genomic_DNA"/>
</dbReference>
<dbReference type="Proteomes" id="UP000663891">
    <property type="component" value="Unassembled WGS sequence"/>
</dbReference>
<dbReference type="SUPFAM" id="SSF52200">
    <property type="entry name" value="Toll/Interleukin receptor TIR domain"/>
    <property type="match status" value="2"/>
</dbReference>
<evidence type="ECO:0000313" key="2">
    <source>
        <dbReference type="EMBL" id="CAF0746287.1"/>
    </source>
</evidence>
<dbReference type="PROSITE" id="PS50105">
    <property type="entry name" value="SAM_DOMAIN"/>
    <property type="match status" value="1"/>
</dbReference>
<dbReference type="Proteomes" id="UP000663881">
    <property type="component" value="Unassembled WGS sequence"/>
</dbReference>
<dbReference type="InterPro" id="IPR001660">
    <property type="entry name" value="SAM"/>
</dbReference>
<organism evidence="3 4">
    <name type="scientific">Adineta steineri</name>
    <dbReference type="NCBI Taxonomy" id="433720"/>
    <lineage>
        <taxon>Eukaryota</taxon>
        <taxon>Metazoa</taxon>
        <taxon>Spiralia</taxon>
        <taxon>Gnathifera</taxon>
        <taxon>Rotifera</taxon>
        <taxon>Eurotatoria</taxon>
        <taxon>Bdelloidea</taxon>
        <taxon>Adinetida</taxon>
        <taxon>Adinetidae</taxon>
        <taxon>Adineta</taxon>
    </lineage>
</organism>
<dbReference type="PANTHER" id="PTHR47508:SF2">
    <property type="entry name" value="TIR DOMAIN-CONTAINING PROTEIN"/>
    <property type="match status" value="1"/>
</dbReference>
<evidence type="ECO:0000313" key="4">
    <source>
        <dbReference type="Proteomes" id="UP000663881"/>
    </source>
</evidence>
<name>A0A818GDZ2_9BILA</name>
<dbReference type="OrthoDB" id="6078042at2759"/>
<protein>
    <recommendedName>
        <fullName evidence="1">SAM domain-containing protein</fullName>
    </recommendedName>
</protein>
<comment type="caution">
    <text evidence="3">The sequence shown here is derived from an EMBL/GenBank/DDBJ whole genome shotgun (WGS) entry which is preliminary data.</text>
</comment>
<accession>A0A818GDZ2</accession>
<evidence type="ECO:0000259" key="1">
    <source>
        <dbReference type="PROSITE" id="PS50105"/>
    </source>
</evidence>